<proteinExistence type="predicted"/>
<evidence type="ECO:0000313" key="1">
    <source>
        <dbReference type="EMBL" id="CAB4273521.1"/>
    </source>
</evidence>
<name>A0A6J5WUL4_PRUAR</name>
<evidence type="ECO:0000313" key="2">
    <source>
        <dbReference type="EMBL" id="CAB4304041.1"/>
    </source>
</evidence>
<dbReference type="AlphaFoldDB" id="A0A6J5WUL4"/>
<evidence type="ECO:0008006" key="5">
    <source>
        <dbReference type="Google" id="ProtNLM"/>
    </source>
</evidence>
<evidence type="ECO:0000313" key="3">
    <source>
        <dbReference type="Proteomes" id="UP000507222"/>
    </source>
</evidence>
<keyword evidence="4" id="KW-1185">Reference proteome</keyword>
<dbReference type="EMBL" id="CAEKDK010000003">
    <property type="protein sequence ID" value="CAB4273521.1"/>
    <property type="molecule type" value="Genomic_DNA"/>
</dbReference>
<gene>
    <name evidence="1" type="ORF">CURHAP_LOCUS21319</name>
    <name evidence="2" type="ORF">ORAREDHAP_LOCUS21201</name>
</gene>
<sequence length="53" mass="5907">MVSQSSRLVSCQGCVGALKRVLGKLEANNLYKDRILEGRPSMEKSQIDFSECM</sequence>
<reference evidence="2 3" key="2">
    <citation type="submission" date="2020-05" db="EMBL/GenBank/DDBJ databases">
        <authorList>
            <person name="Campoy J."/>
            <person name="Schneeberger K."/>
            <person name="Spophaly S."/>
        </authorList>
    </citation>
    <scope>NUCLEOTIDE SEQUENCE [LARGE SCALE GENOMIC DNA]</scope>
    <source>
        <strain evidence="2">PruArmRojPasFocal</strain>
    </source>
</reference>
<protein>
    <recommendedName>
        <fullName evidence="5">HMA domain-containing protein</fullName>
    </recommendedName>
</protein>
<dbReference type="EMBL" id="CAEKKB010000003">
    <property type="protein sequence ID" value="CAB4304041.1"/>
    <property type="molecule type" value="Genomic_DNA"/>
</dbReference>
<accession>A0A6J5WUL4</accession>
<dbReference type="Proteomes" id="UP000507245">
    <property type="component" value="Unassembled WGS sequence"/>
</dbReference>
<evidence type="ECO:0000313" key="4">
    <source>
        <dbReference type="Proteomes" id="UP000507245"/>
    </source>
</evidence>
<reference evidence="4" key="1">
    <citation type="journal article" date="2020" name="Genome Biol.">
        <title>Gamete binning: chromosome-level and haplotype-resolved genome assembly enabled by high-throughput single-cell sequencing of gamete genomes.</title>
        <authorList>
            <person name="Campoy J.A."/>
            <person name="Sun H."/>
            <person name="Goel M."/>
            <person name="Jiao W.-B."/>
            <person name="Folz-Donahue K."/>
            <person name="Wang N."/>
            <person name="Rubio M."/>
            <person name="Liu C."/>
            <person name="Kukat C."/>
            <person name="Ruiz D."/>
            <person name="Huettel B."/>
            <person name="Schneeberger K."/>
        </authorList>
    </citation>
    <scope>NUCLEOTIDE SEQUENCE [LARGE SCALE GENOMIC DNA]</scope>
    <source>
        <strain evidence="4">cv. Rojo Pasion</strain>
    </source>
</reference>
<organism evidence="2 4">
    <name type="scientific">Prunus armeniaca</name>
    <name type="common">Apricot</name>
    <name type="synonym">Armeniaca vulgaris</name>
    <dbReference type="NCBI Taxonomy" id="36596"/>
    <lineage>
        <taxon>Eukaryota</taxon>
        <taxon>Viridiplantae</taxon>
        <taxon>Streptophyta</taxon>
        <taxon>Embryophyta</taxon>
        <taxon>Tracheophyta</taxon>
        <taxon>Spermatophyta</taxon>
        <taxon>Magnoliopsida</taxon>
        <taxon>eudicotyledons</taxon>
        <taxon>Gunneridae</taxon>
        <taxon>Pentapetalae</taxon>
        <taxon>rosids</taxon>
        <taxon>fabids</taxon>
        <taxon>Rosales</taxon>
        <taxon>Rosaceae</taxon>
        <taxon>Amygdaloideae</taxon>
        <taxon>Amygdaleae</taxon>
        <taxon>Prunus</taxon>
    </lineage>
</organism>
<dbReference type="Proteomes" id="UP000507222">
    <property type="component" value="Unassembled WGS sequence"/>
</dbReference>
<dbReference type="OrthoDB" id="689350at2759"/>